<keyword evidence="3" id="KW-1185">Reference proteome</keyword>
<proteinExistence type="predicted"/>
<dbReference type="Gene3D" id="1.10.10.10">
    <property type="entry name" value="Winged helix-like DNA-binding domain superfamily/Winged helix DNA-binding domain"/>
    <property type="match status" value="1"/>
</dbReference>
<dbReference type="RefSeq" id="WP_253876561.1">
    <property type="nucleotide sequence ID" value="NZ_BAABHM010000019.1"/>
</dbReference>
<protein>
    <recommendedName>
        <fullName evidence="4">Winged helix-turn-helix DNA-binding protein</fullName>
    </recommendedName>
</protein>
<evidence type="ECO:0000313" key="2">
    <source>
        <dbReference type="EMBL" id="GAA4714806.1"/>
    </source>
</evidence>
<name>A0ABP8XW70_9MICO</name>
<reference evidence="3" key="1">
    <citation type="journal article" date="2019" name="Int. J. Syst. Evol. Microbiol.">
        <title>The Global Catalogue of Microorganisms (GCM) 10K type strain sequencing project: providing services to taxonomists for standard genome sequencing and annotation.</title>
        <authorList>
            <consortium name="The Broad Institute Genomics Platform"/>
            <consortium name="The Broad Institute Genome Sequencing Center for Infectious Disease"/>
            <person name="Wu L."/>
            <person name="Ma J."/>
        </authorList>
    </citation>
    <scope>NUCLEOTIDE SEQUENCE [LARGE SCALE GENOMIC DNA]</scope>
    <source>
        <strain evidence="3">JCM 17975</strain>
    </source>
</reference>
<feature type="compositionally biased region" description="Basic and acidic residues" evidence="1">
    <location>
        <begin position="1"/>
        <end position="20"/>
    </location>
</feature>
<dbReference type="Proteomes" id="UP001500843">
    <property type="component" value="Unassembled WGS sequence"/>
</dbReference>
<dbReference type="SUPFAM" id="SSF46785">
    <property type="entry name" value="Winged helix' DNA-binding domain"/>
    <property type="match status" value="1"/>
</dbReference>
<sequence length="104" mass="11089">MTDLAERQLAEPLGDGRGRTYELAPSADQNLRSVMPATRTKNSEVVLSLLADGPLGIKALADIGGLSERQVRYAVARLRDAGAVELLGGIGRSGTVYRRTDQHG</sequence>
<evidence type="ECO:0000256" key="1">
    <source>
        <dbReference type="SAM" id="MobiDB-lite"/>
    </source>
</evidence>
<organism evidence="2 3">
    <name type="scientific">Promicromonospora umidemergens</name>
    <dbReference type="NCBI Taxonomy" id="629679"/>
    <lineage>
        <taxon>Bacteria</taxon>
        <taxon>Bacillati</taxon>
        <taxon>Actinomycetota</taxon>
        <taxon>Actinomycetes</taxon>
        <taxon>Micrococcales</taxon>
        <taxon>Promicromonosporaceae</taxon>
        <taxon>Promicromonospora</taxon>
    </lineage>
</organism>
<evidence type="ECO:0008006" key="4">
    <source>
        <dbReference type="Google" id="ProtNLM"/>
    </source>
</evidence>
<gene>
    <name evidence="2" type="ORF">GCM10023198_42590</name>
</gene>
<feature type="region of interest" description="Disordered" evidence="1">
    <location>
        <begin position="1"/>
        <end position="21"/>
    </location>
</feature>
<dbReference type="InterPro" id="IPR036388">
    <property type="entry name" value="WH-like_DNA-bd_sf"/>
</dbReference>
<accession>A0ABP8XW70</accession>
<dbReference type="InterPro" id="IPR036390">
    <property type="entry name" value="WH_DNA-bd_sf"/>
</dbReference>
<evidence type="ECO:0000313" key="3">
    <source>
        <dbReference type="Proteomes" id="UP001500843"/>
    </source>
</evidence>
<comment type="caution">
    <text evidence="2">The sequence shown here is derived from an EMBL/GenBank/DDBJ whole genome shotgun (WGS) entry which is preliminary data.</text>
</comment>
<dbReference type="EMBL" id="BAABHM010000019">
    <property type="protein sequence ID" value="GAA4714806.1"/>
    <property type="molecule type" value="Genomic_DNA"/>
</dbReference>